<accession>A0A978UP96</accession>
<feature type="transmembrane region" description="Helical" evidence="6">
    <location>
        <begin position="340"/>
        <end position="358"/>
    </location>
</feature>
<feature type="transmembrane region" description="Helical" evidence="6">
    <location>
        <begin position="106"/>
        <end position="122"/>
    </location>
</feature>
<evidence type="ECO:0000313" key="7">
    <source>
        <dbReference type="EMBL" id="KAH7516648.1"/>
    </source>
</evidence>
<dbReference type="Proteomes" id="UP000813462">
    <property type="component" value="Unassembled WGS sequence"/>
</dbReference>
<feature type="transmembrane region" description="Helical" evidence="6">
    <location>
        <begin position="220"/>
        <end position="239"/>
    </location>
</feature>
<name>A0A978UP96_ZIZJJ</name>
<proteinExistence type="inferred from homology"/>
<feature type="transmembrane region" description="Helical" evidence="6">
    <location>
        <begin position="287"/>
        <end position="307"/>
    </location>
</feature>
<evidence type="ECO:0000256" key="4">
    <source>
        <dbReference type="ARBA" id="ARBA00022989"/>
    </source>
</evidence>
<protein>
    <recommendedName>
        <fullName evidence="9">Serine incorporator</fullName>
    </recommendedName>
</protein>
<keyword evidence="5 6" id="KW-0472">Membrane</keyword>
<evidence type="ECO:0000256" key="5">
    <source>
        <dbReference type="ARBA" id="ARBA00023136"/>
    </source>
</evidence>
<dbReference type="AlphaFoldDB" id="A0A978UP96"/>
<evidence type="ECO:0000256" key="2">
    <source>
        <dbReference type="ARBA" id="ARBA00006665"/>
    </source>
</evidence>
<evidence type="ECO:0008006" key="9">
    <source>
        <dbReference type="Google" id="ProtNLM"/>
    </source>
</evidence>
<feature type="transmembrane region" description="Helical" evidence="6">
    <location>
        <begin position="193"/>
        <end position="214"/>
    </location>
</feature>
<feature type="transmembrane region" description="Helical" evidence="6">
    <location>
        <begin position="152"/>
        <end position="172"/>
    </location>
</feature>
<keyword evidence="3 6" id="KW-0812">Transmembrane</keyword>
<feature type="transmembrane region" description="Helical" evidence="6">
    <location>
        <begin position="251"/>
        <end position="275"/>
    </location>
</feature>
<dbReference type="Pfam" id="PF03348">
    <property type="entry name" value="Serinc"/>
    <property type="match status" value="1"/>
</dbReference>
<gene>
    <name evidence="7" type="ORF">FEM48_Zijuj10G0157400</name>
</gene>
<dbReference type="EMBL" id="JAEACU010000010">
    <property type="protein sequence ID" value="KAH7516648.1"/>
    <property type="molecule type" value="Genomic_DNA"/>
</dbReference>
<keyword evidence="4 6" id="KW-1133">Transmembrane helix</keyword>
<dbReference type="PANTHER" id="PTHR10383:SF54">
    <property type="entry name" value="SERINC-DOMAIN CONTAINING SERINE AND SPHINGOLIPID BIOSYNTHESIS PROTEIN"/>
    <property type="match status" value="1"/>
</dbReference>
<feature type="transmembrane region" description="Helical" evidence="6">
    <location>
        <begin position="444"/>
        <end position="463"/>
    </location>
</feature>
<evidence type="ECO:0000256" key="6">
    <source>
        <dbReference type="SAM" id="Phobius"/>
    </source>
</evidence>
<sequence length="512" mass="57127">MVLDSILSSPVRRSTSFRKQFSQNELSWSVLLQRHRFLLTTLAILTFLCTIYLYFAVTLGGTTSCSGLTGAQKALCPSCLASCCAACACDACRTVVSGISRRSARIAYCGLFALSLIVSWILREVAAPLMEKIPWINHFHQTPNREWFETDAVLRVSLGNFLFFTILSIMMIGVKNQRDPRDGIHHGGWMMKIICWCLLVIFMFFLPNEIISFYETISKFGSGFFLLVQVVLLLDFVHGWNDKWVGYDEQFWYVALFVVSLVCYVATLAFSGLLFHWFTPSGHDCGINMFFIVMTLIFVFVFAIVALHPAKTIALQFKLIAWTKCYCIPSDDHIKIGGSILPASVISFYCTYLCYSALASEPREYECNGLHRHSKAVSTATLTLGLLTTVLSVVYSAVRAGSSTTLLSPPSSPRAGAGKPLLPLDSKAEEHEEKEKSKPVSYSYSFFHIIFSLASMYSAMLLTGWTTSAGESGKLVDVGWPSVWVRIVTGWATAALYIWSLVAPTLFPDREF</sequence>
<organism evidence="7 8">
    <name type="scientific">Ziziphus jujuba var. spinosa</name>
    <dbReference type="NCBI Taxonomy" id="714518"/>
    <lineage>
        <taxon>Eukaryota</taxon>
        <taxon>Viridiplantae</taxon>
        <taxon>Streptophyta</taxon>
        <taxon>Embryophyta</taxon>
        <taxon>Tracheophyta</taxon>
        <taxon>Spermatophyta</taxon>
        <taxon>Magnoliopsida</taxon>
        <taxon>eudicotyledons</taxon>
        <taxon>Gunneridae</taxon>
        <taxon>Pentapetalae</taxon>
        <taxon>rosids</taxon>
        <taxon>fabids</taxon>
        <taxon>Rosales</taxon>
        <taxon>Rhamnaceae</taxon>
        <taxon>Paliureae</taxon>
        <taxon>Ziziphus</taxon>
    </lineage>
</organism>
<comment type="caution">
    <text evidence="7">The sequence shown here is derived from an EMBL/GenBank/DDBJ whole genome shotgun (WGS) entry which is preliminary data.</text>
</comment>
<feature type="transmembrane region" description="Helical" evidence="6">
    <location>
        <begin position="378"/>
        <end position="398"/>
    </location>
</feature>
<evidence type="ECO:0000313" key="8">
    <source>
        <dbReference type="Proteomes" id="UP000813462"/>
    </source>
</evidence>
<dbReference type="InterPro" id="IPR005016">
    <property type="entry name" value="TDE1/TMS"/>
</dbReference>
<comment type="similarity">
    <text evidence="2">Belongs to the TDE1 family.</text>
</comment>
<comment type="subcellular location">
    <subcellularLocation>
        <location evidence="1">Membrane</location>
        <topology evidence="1">Multi-pass membrane protein</topology>
    </subcellularLocation>
</comment>
<dbReference type="GO" id="GO:0016020">
    <property type="term" value="C:membrane"/>
    <property type="evidence" value="ECO:0007669"/>
    <property type="project" value="UniProtKB-SubCell"/>
</dbReference>
<dbReference type="PANTHER" id="PTHR10383">
    <property type="entry name" value="SERINE INCORPORATOR"/>
    <property type="match status" value="1"/>
</dbReference>
<evidence type="ECO:0000256" key="1">
    <source>
        <dbReference type="ARBA" id="ARBA00004141"/>
    </source>
</evidence>
<evidence type="ECO:0000256" key="3">
    <source>
        <dbReference type="ARBA" id="ARBA00022692"/>
    </source>
</evidence>
<feature type="transmembrane region" description="Helical" evidence="6">
    <location>
        <begin position="37"/>
        <end position="57"/>
    </location>
</feature>
<reference evidence="7" key="1">
    <citation type="journal article" date="2021" name="Front. Plant Sci.">
        <title>Chromosome-Scale Genome Assembly for Chinese Sour Jujube and Insights Into Its Genome Evolution and Domestication Signature.</title>
        <authorList>
            <person name="Shen L.-Y."/>
            <person name="Luo H."/>
            <person name="Wang X.-L."/>
            <person name="Wang X.-M."/>
            <person name="Qiu X.-J."/>
            <person name="Liu H."/>
            <person name="Zhou S.-S."/>
            <person name="Jia K.-H."/>
            <person name="Nie S."/>
            <person name="Bao Y.-T."/>
            <person name="Zhang R.-G."/>
            <person name="Yun Q.-Z."/>
            <person name="Chai Y.-H."/>
            <person name="Lu J.-Y."/>
            <person name="Li Y."/>
            <person name="Zhao S.-W."/>
            <person name="Mao J.-F."/>
            <person name="Jia S.-G."/>
            <person name="Mao Y.-M."/>
        </authorList>
    </citation>
    <scope>NUCLEOTIDE SEQUENCE</scope>
    <source>
        <strain evidence="7">AT0</strain>
        <tissue evidence="7">Leaf</tissue>
    </source>
</reference>
<feature type="transmembrane region" description="Helical" evidence="6">
    <location>
        <begin position="483"/>
        <end position="507"/>
    </location>
</feature>